<reference evidence="3 4" key="1">
    <citation type="submission" date="2019-07" db="EMBL/GenBank/DDBJ databases">
        <title>Venturia inaequalis Genome Resource.</title>
        <authorList>
            <person name="Lichtner F.J."/>
        </authorList>
    </citation>
    <scope>NUCLEOTIDE SEQUENCE [LARGE SCALE GENOMIC DNA]</scope>
    <source>
        <strain evidence="2">Bline_iso_100314</strain>
        <strain evidence="3 4">DMI_063113</strain>
    </source>
</reference>
<dbReference type="AlphaFoldDB" id="A0A8H3VAD8"/>
<dbReference type="OrthoDB" id="3917790at2759"/>
<gene>
    <name evidence="2" type="ORF">BLS_002465</name>
    <name evidence="3" type="ORF">EG327_005240</name>
</gene>
<feature type="chain" id="PRO_5044690818" evidence="1">
    <location>
        <begin position="21"/>
        <end position="177"/>
    </location>
</feature>
<organism evidence="3 4">
    <name type="scientific">Venturia inaequalis</name>
    <name type="common">Apple scab fungus</name>
    <dbReference type="NCBI Taxonomy" id="5025"/>
    <lineage>
        <taxon>Eukaryota</taxon>
        <taxon>Fungi</taxon>
        <taxon>Dikarya</taxon>
        <taxon>Ascomycota</taxon>
        <taxon>Pezizomycotina</taxon>
        <taxon>Dothideomycetes</taxon>
        <taxon>Pleosporomycetidae</taxon>
        <taxon>Venturiales</taxon>
        <taxon>Venturiaceae</taxon>
        <taxon>Venturia</taxon>
    </lineage>
</organism>
<name>A0A8H3VAD8_VENIN</name>
<dbReference type="Proteomes" id="UP000433883">
    <property type="component" value="Unassembled WGS sequence"/>
</dbReference>
<dbReference type="EMBL" id="WNWQ01000171">
    <property type="protein sequence ID" value="KAE9975718.1"/>
    <property type="molecule type" value="Genomic_DNA"/>
</dbReference>
<evidence type="ECO:0000313" key="2">
    <source>
        <dbReference type="EMBL" id="KAE9975718.1"/>
    </source>
</evidence>
<comment type="caution">
    <text evidence="3">The sequence shown here is derived from an EMBL/GenBank/DDBJ whole genome shotgun (WGS) entry which is preliminary data.</text>
</comment>
<dbReference type="EMBL" id="WNWR01000302">
    <property type="protein sequence ID" value="KAE9984073.1"/>
    <property type="molecule type" value="Genomic_DNA"/>
</dbReference>
<evidence type="ECO:0000256" key="1">
    <source>
        <dbReference type="SAM" id="SignalP"/>
    </source>
</evidence>
<feature type="signal peptide" evidence="1">
    <location>
        <begin position="1"/>
        <end position="20"/>
    </location>
</feature>
<evidence type="ECO:0000313" key="4">
    <source>
        <dbReference type="Proteomes" id="UP000490939"/>
    </source>
</evidence>
<evidence type="ECO:0000313" key="3">
    <source>
        <dbReference type="EMBL" id="KAE9984073.1"/>
    </source>
</evidence>
<sequence>MQFSSAIAASVLALVSCVSAAPTPADSKPFKVQITTNHGKGTTFYLGATGAVTDVAQAVDCTIDATTALNCGGKGLSYSSGHTFENNPVKLTDIGAKSTGFKVKAGDVIEWENNRTKINISTHSGQTKLFAEVCNGSGHGDKEGGMNGFVPSLIKAVYVKADSVAKADAVAQTDPVV</sequence>
<accession>A0A8H3VAD8</accession>
<keyword evidence="4" id="KW-1185">Reference proteome</keyword>
<keyword evidence="1" id="KW-0732">Signal</keyword>
<dbReference type="Proteomes" id="UP000490939">
    <property type="component" value="Unassembled WGS sequence"/>
</dbReference>
<protein>
    <submittedName>
        <fullName evidence="3">Uncharacterized protein</fullName>
    </submittedName>
</protein>
<proteinExistence type="predicted"/>